<gene>
    <name evidence="2" type="ORF">CCS01_05880</name>
</gene>
<dbReference type="CDD" id="cd12797">
    <property type="entry name" value="M23_peptidase"/>
    <property type="match status" value="1"/>
</dbReference>
<dbReference type="PANTHER" id="PTHR21666:SF270">
    <property type="entry name" value="MUREIN HYDROLASE ACTIVATOR ENVC"/>
    <property type="match status" value="1"/>
</dbReference>
<protein>
    <recommendedName>
        <fullName evidence="1">M23ase beta-sheet core domain-containing protein</fullName>
    </recommendedName>
</protein>
<feature type="domain" description="M23ase beta-sheet core" evidence="1">
    <location>
        <begin position="240"/>
        <end position="341"/>
    </location>
</feature>
<name>A0A2S6NLF3_RHOGL</name>
<comment type="caution">
    <text evidence="2">The sequence shown here is derived from an EMBL/GenBank/DDBJ whole genome shotgun (WGS) entry which is preliminary data.</text>
</comment>
<organism evidence="2 3">
    <name type="scientific">Rhodopila globiformis</name>
    <name type="common">Rhodopseudomonas globiformis</name>
    <dbReference type="NCBI Taxonomy" id="1071"/>
    <lineage>
        <taxon>Bacteria</taxon>
        <taxon>Pseudomonadati</taxon>
        <taxon>Pseudomonadota</taxon>
        <taxon>Alphaproteobacteria</taxon>
        <taxon>Acetobacterales</taxon>
        <taxon>Acetobacteraceae</taxon>
        <taxon>Rhodopila</taxon>
    </lineage>
</organism>
<dbReference type="Gene3D" id="2.70.70.10">
    <property type="entry name" value="Glucose Permease (Domain IIA)"/>
    <property type="match status" value="1"/>
</dbReference>
<dbReference type="InterPro" id="IPR011055">
    <property type="entry name" value="Dup_hybrid_motif"/>
</dbReference>
<dbReference type="OrthoDB" id="5489603at2"/>
<keyword evidence="3" id="KW-1185">Reference proteome</keyword>
<dbReference type="RefSeq" id="WP_146101577.1">
    <property type="nucleotide sequence ID" value="NZ_NHRY01000063.1"/>
</dbReference>
<dbReference type="PANTHER" id="PTHR21666">
    <property type="entry name" value="PEPTIDASE-RELATED"/>
    <property type="match status" value="1"/>
</dbReference>
<dbReference type="Pfam" id="PF01551">
    <property type="entry name" value="Peptidase_M23"/>
    <property type="match status" value="1"/>
</dbReference>
<dbReference type="Proteomes" id="UP000239724">
    <property type="component" value="Unassembled WGS sequence"/>
</dbReference>
<dbReference type="InterPro" id="IPR050570">
    <property type="entry name" value="Cell_wall_metabolism_enzyme"/>
</dbReference>
<proteinExistence type="predicted"/>
<dbReference type="SUPFAM" id="SSF51261">
    <property type="entry name" value="Duplicated hybrid motif"/>
    <property type="match status" value="1"/>
</dbReference>
<accession>A0A2S6NLF3</accession>
<dbReference type="InterPro" id="IPR016047">
    <property type="entry name" value="M23ase_b-sheet_dom"/>
</dbReference>
<dbReference type="AlphaFoldDB" id="A0A2S6NLF3"/>
<evidence type="ECO:0000259" key="1">
    <source>
        <dbReference type="Pfam" id="PF01551"/>
    </source>
</evidence>
<evidence type="ECO:0000313" key="2">
    <source>
        <dbReference type="EMBL" id="PPQ36025.1"/>
    </source>
</evidence>
<reference evidence="2 3" key="1">
    <citation type="journal article" date="2018" name="Arch. Microbiol.">
        <title>New insights into the metabolic potential of the phototrophic purple bacterium Rhodopila globiformis DSM 161(T) from its draft genome sequence and evidence for a vanadium-dependent nitrogenase.</title>
        <authorList>
            <person name="Imhoff J.F."/>
            <person name="Rahn T."/>
            <person name="Kunzel S."/>
            <person name="Neulinger S.C."/>
        </authorList>
    </citation>
    <scope>NUCLEOTIDE SEQUENCE [LARGE SCALE GENOMIC DNA]</scope>
    <source>
        <strain evidence="2 3">DSM 161</strain>
    </source>
</reference>
<dbReference type="EMBL" id="NHRY01000063">
    <property type="protein sequence ID" value="PPQ36025.1"/>
    <property type="molecule type" value="Genomic_DNA"/>
</dbReference>
<evidence type="ECO:0000313" key="3">
    <source>
        <dbReference type="Proteomes" id="UP000239724"/>
    </source>
</evidence>
<dbReference type="GO" id="GO:0004222">
    <property type="term" value="F:metalloendopeptidase activity"/>
    <property type="evidence" value="ECO:0007669"/>
    <property type="project" value="TreeGrafter"/>
</dbReference>
<sequence>MRFVLPLAVLAVVATTDPCLAQSLKPGEVLSSIAVRTISEPNPVPGADGRIHLAYELLVVNPSKVFVTLDKVEAVDDHARSLWSLQGERLAGMTTMYAGARDTLPPGGSAAVFMDVSFAPGEPRPPAIAARITATRQAAGPDGKPRKMPADSPVPATFTFTGAETRIGPAAVVVEPPLRGDRWVAVNGCCDSITSHRGAIMGVNGVLRVPERFAIDWVQLDPTGRVFTGGAADLSHYRYYGTPVHAVADGVVVNLYDKAEEQVPGAPVKGITPENIGGNMLVIDIGKGAFAFYAHLQKGSLKVGLGDHVTAGQVIGLLGNTGNSTAPHLHFHVMDGPSPLDANGLPYVFTRFQGRGVVDDSGEDDPIEKGQPARIDTGKLNGPHIDQLPLNNQVVDFN</sequence>